<protein>
    <submittedName>
        <fullName evidence="1">Uncharacterized protein</fullName>
    </submittedName>
</protein>
<gene>
    <name evidence="1" type="ORF">AWC38_SpisGene17575</name>
</gene>
<dbReference type="InterPro" id="IPR043128">
    <property type="entry name" value="Rev_trsase/Diguanyl_cyclase"/>
</dbReference>
<dbReference type="PANTHER" id="PTHR47331:SF1">
    <property type="entry name" value="GAG-LIKE PROTEIN"/>
    <property type="match status" value="1"/>
</dbReference>
<dbReference type="PANTHER" id="PTHR47331">
    <property type="entry name" value="PHD-TYPE DOMAIN-CONTAINING PROTEIN"/>
    <property type="match status" value="1"/>
</dbReference>
<reference evidence="2" key="1">
    <citation type="journal article" date="2017" name="bioRxiv">
        <title>Comparative analysis of the genomes of Stylophora pistillata and Acropora digitifera provides evidence for extensive differences between species of corals.</title>
        <authorList>
            <person name="Voolstra C.R."/>
            <person name="Li Y."/>
            <person name="Liew Y.J."/>
            <person name="Baumgarten S."/>
            <person name="Zoccola D."/>
            <person name="Flot J.-F."/>
            <person name="Tambutte S."/>
            <person name="Allemand D."/>
            <person name="Aranda M."/>
        </authorList>
    </citation>
    <scope>NUCLEOTIDE SEQUENCE [LARGE SCALE GENOMIC DNA]</scope>
</reference>
<dbReference type="STRING" id="50429.A0A2B4RMP3"/>
<dbReference type="Gene3D" id="3.10.10.10">
    <property type="entry name" value="HIV Type 1 Reverse Transcriptase, subunit A, domain 1"/>
    <property type="match status" value="1"/>
</dbReference>
<comment type="caution">
    <text evidence="1">The sequence shown here is derived from an EMBL/GenBank/DDBJ whole genome shotgun (WGS) entry which is preliminary data.</text>
</comment>
<dbReference type="OrthoDB" id="5984815at2759"/>
<keyword evidence="2" id="KW-1185">Reference proteome</keyword>
<evidence type="ECO:0000313" key="2">
    <source>
        <dbReference type="Proteomes" id="UP000225706"/>
    </source>
</evidence>
<accession>A0A2B4RMP3</accession>
<dbReference type="Gene3D" id="3.30.70.270">
    <property type="match status" value="1"/>
</dbReference>
<evidence type="ECO:0000313" key="1">
    <source>
        <dbReference type="EMBL" id="PFX18079.1"/>
    </source>
</evidence>
<dbReference type="Pfam" id="PF05380">
    <property type="entry name" value="Peptidase_A17"/>
    <property type="match status" value="1"/>
</dbReference>
<dbReference type="Proteomes" id="UP000225706">
    <property type="component" value="Unassembled WGS sequence"/>
</dbReference>
<dbReference type="InterPro" id="IPR043502">
    <property type="entry name" value="DNA/RNA_pol_sf"/>
</dbReference>
<dbReference type="InterPro" id="IPR008042">
    <property type="entry name" value="Retrotrans_Pao"/>
</dbReference>
<proteinExistence type="predicted"/>
<organism evidence="1 2">
    <name type="scientific">Stylophora pistillata</name>
    <name type="common">Smooth cauliflower coral</name>
    <dbReference type="NCBI Taxonomy" id="50429"/>
    <lineage>
        <taxon>Eukaryota</taxon>
        <taxon>Metazoa</taxon>
        <taxon>Cnidaria</taxon>
        <taxon>Anthozoa</taxon>
        <taxon>Hexacorallia</taxon>
        <taxon>Scleractinia</taxon>
        <taxon>Astrocoeniina</taxon>
        <taxon>Pocilloporidae</taxon>
        <taxon>Stylophora</taxon>
    </lineage>
</organism>
<dbReference type="AlphaFoldDB" id="A0A2B4RMP3"/>
<dbReference type="EMBL" id="LSMT01000432">
    <property type="protein sequence ID" value="PFX18079.1"/>
    <property type="molecule type" value="Genomic_DNA"/>
</dbReference>
<sequence>MDKSTTKVRIVFDCAAKCNGTSLNDMIHPWPKLLQEFFKVLVRFRRNPVGNACDIKEMYHQIEIEEQDRSHIRLLWRDLHPNREPHVFEFNRVVFGKNSAPMESQFVAQENARRNQDRYPLAAETVLKSTYMDDSTDSVENDDEGVELYRQLKALWGVAGMNCGCEVTTGTTKFKMNQIGTWFEQLKSLHEVMIPRCLRSPEPVKSKHIVTFVDASQKAYGAAVYIRCGYDNDTATSRLVAAKSRVAPDDSTQTGTHGCDFRPTLNTVVADSLRSTNAKRDVSL</sequence>
<dbReference type="SUPFAM" id="SSF56672">
    <property type="entry name" value="DNA/RNA polymerases"/>
    <property type="match status" value="1"/>
</dbReference>
<name>A0A2B4RMP3_STYPI</name>